<reference evidence="4 5" key="1">
    <citation type="submission" date="2019-02" db="EMBL/GenBank/DDBJ databases">
        <title>Deep-cultivation of Planctomycetes and their phenomic and genomic characterization uncovers novel biology.</title>
        <authorList>
            <person name="Wiegand S."/>
            <person name="Jogler M."/>
            <person name="Boedeker C."/>
            <person name="Pinto D."/>
            <person name="Vollmers J."/>
            <person name="Rivas-Marin E."/>
            <person name="Kohn T."/>
            <person name="Peeters S.H."/>
            <person name="Heuer A."/>
            <person name="Rast P."/>
            <person name="Oberbeckmann S."/>
            <person name="Bunk B."/>
            <person name="Jeske O."/>
            <person name="Meyerdierks A."/>
            <person name="Storesund J.E."/>
            <person name="Kallscheuer N."/>
            <person name="Luecker S."/>
            <person name="Lage O.M."/>
            <person name="Pohl T."/>
            <person name="Merkel B.J."/>
            <person name="Hornburger P."/>
            <person name="Mueller R.-W."/>
            <person name="Bruemmer F."/>
            <person name="Labrenz M."/>
            <person name="Spormann A.M."/>
            <person name="Op den Camp H."/>
            <person name="Overmann J."/>
            <person name="Amann R."/>
            <person name="Jetten M.S.M."/>
            <person name="Mascher T."/>
            <person name="Medema M.H."/>
            <person name="Devos D.P."/>
            <person name="Kaster A.-K."/>
            <person name="Ovreas L."/>
            <person name="Rohde M."/>
            <person name="Galperin M.Y."/>
            <person name="Jogler C."/>
        </authorList>
    </citation>
    <scope>NUCLEOTIDE SEQUENCE [LARGE SCALE GENOMIC DNA]</scope>
    <source>
        <strain evidence="4 5">SV_7m_r</strain>
    </source>
</reference>
<dbReference type="InterPro" id="IPR015590">
    <property type="entry name" value="Aldehyde_DH_dom"/>
</dbReference>
<dbReference type="Proteomes" id="UP000315003">
    <property type="component" value="Chromosome"/>
</dbReference>
<dbReference type="Pfam" id="PF00171">
    <property type="entry name" value="Aldedh"/>
    <property type="match status" value="1"/>
</dbReference>
<dbReference type="Gene3D" id="3.40.605.10">
    <property type="entry name" value="Aldehyde Dehydrogenase, Chain A, domain 1"/>
    <property type="match status" value="1"/>
</dbReference>
<dbReference type="PANTHER" id="PTHR42804">
    <property type="entry name" value="ALDEHYDE DEHYDROGENASE"/>
    <property type="match status" value="1"/>
</dbReference>
<dbReference type="EC" id="1.2.1.3" evidence="4"/>
<keyword evidence="2 4" id="KW-0560">Oxidoreductase</keyword>
<comment type="similarity">
    <text evidence="1">Belongs to the aldehyde dehydrogenase family.</text>
</comment>
<dbReference type="PANTHER" id="PTHR42804:SF1">
    <property type="entry name" value="ALDEHYDE DEHYDROGENASE-RELATED"/>
    <property type="match status" value="1"/>
</dbReference>
<dbReference type="OrthoDB" id="9812625at2"/>
<protein>
    <submittedName>
        <fullName evidence="4">Aldehyde dehydrogenase</fullName>
        <ecNumber evidence="4">1.2.1.3</ecNumber>
    </submittedName>
</protein>
<dbReference type="RefSeq" id="WP_145270579.1">
    <property type="nucleotide sequence ID" value="NZ_CP036272.1"/>
</dbReference>
<dbReference type="GO" id="GO:0004029">
    <property type="term" value="F:aldehyde dehydrogenase (NAD+) activity"/>
    <property type="evidence" value="ECO:0007669"/>
    <property type="project" value="UniProtKB-EC"/>
</dbReference>
<accession>A0A517SS98</accession>
<gene>
    <name evidence="4" type="primary">alkH</name>
    <name evidence="4" type="ORF">SV7mr_15110</name>
</gene>
<dbReference type="InterPro" id="IPR016163">
    <property type="entry name" value="Ald_DH_C"/>
</dbReference>
<sequence>MSDQWTDLAHRCRTIGRVAGLVCQRSDDFIAACTSEQRTDPVETVTGELIPFCAGLQFLRKRGRSILVPRRFGLRGRPLWLWGLRSNVQRVALGRVLILGTWNYPVLLSGAQIAQALVAGNQVHLKPAPGTEESAALLCGVFYDAGVPSDQLELLDSSVAAATQAIASGPDLIVLTGAAGTGKKVLQAAAESLSQCIMELSGCDAVVVLDGADRKRLVAAIRFGLQFNSGATCIGPRRLMLSRDDQETQDLIASELRLMPEVTVHPAARAGVLEALQQAFASGAEDVLGRFDLQAFRQTGKMAPVMLAGVTADQPIAQADLFAPVISVIRYERPDEVVRWVNDCPYRLAASLFGQRDQAIRLAEQFSVGSVVINDLIAPTADPRLPFGGRGSSGFGVTRGAEGLLSMTTPKVISVRKGKLLPHLQPRRPGDLARLHGLLHFLHADSLAAKCKAILRMAGRGKDEPR</sequence>
<dbReference type="InterPro" id="IPR016161">
    <property type="entry name" value="Ald_DH/histidinol_DH"/>
</dbReference>
<dbReference type="Gene3D" id="3.40.309.10">
    <property type="entry name" value="Aldehyde Dehydrogenase, Chain A, domain 2"/>
    <property type="match status" value="1"/>
</dbReference>
<organism evidence="4 5">
    <name type="scientific">Stieleria bergensis</name>
    <dbReference type="NCBI Taxonomy" id="2528025"/>
    <lineage>
        <taxon>Bacteria</taxon>
        <taxon>Pseudomonadati</taxon>
        <taxon>Planctomycetota</taxon>
        <taxon>Planctomycetia</taxon>
        <taxon>Pirellulales</taxon>
        <taxon>Pirellulaceae</taxon>
        <taxon>Stieleria</taxon>
    </lineage>
</organism>
<evidence type="ECO:0000313" key="5">
    <source>
        <dbReference type="Proteomes" id="UP000315003"/>
    </source>
</evidence>
<name>A0A517SS98_9BACT</name>
<evidence type="ECO:0000313" key="4">
    <source>
        <dbReference type="EMBL" id="QDT59007.1"/>
    </source>
</evidence>
<dbReference type="InterPro" id="IPR016162">
    <property type="entry name" value="Ald_DH_N"/>
</dbReference>
<evidence type="ECO:0000259" key="3">
    <source>
        <dbReference type="Pfam" id="PF00171"/>
    </source>
</evidence>
<evidence type="ECO:0000256" key="1">
    <source>
        <dbReference type="ARBA" id="ARBA00009986"/>
    </source>
</evidence>
<feature type="domain" description="Aldehyde dehydrogenase" evidence="3">
    <location>
        <begin position="6"/>
        <end position="412"/>
    </location>
</feature>
<keyword evidence="5" id="KW-1185">Reference proteome</keyword>
<dbReference type="SUPFAM" id="SSF53720">
    <property type="entry name" value="ALDH-like"/>
    <property type="match status" value="1"/>
</dbReference>
<proteinExistence type="inferred from homology"/>
<dbReference type="EMBL" id="CP036272">
    <property type="protein sequence ID" value="QDT59007.1"/>
    <property type="molecule type" value="Genomic_DNA"/>
</dbReference>
<evidence type="ECO:0000256" key="2">
    <source>
        <dbReference type="ARBA" id="ARBA00023002"/>
    </source>
</evidence>
<dbReference type="AlphaFoldDB" id="A0A517SS98"/>